<dbReference type="Proteomes" id="UP001596022">
    <property type="component" value="Unassembled WGS sequence"/>
</dbReference>
<sequence length="273" mass="31478">MKLMTFNPLRTIGMPNVKYIKPEHLFRHKEEILAVDWVLFPEYWQVGTLVYGWKKRIFPSAACYHLGHNKIEMTRVLEGVCPEHVPYTKILANTATNREFVLDTFTFPFIGKEARNSMGRGVYLIENEKQFNEYASNVDVIYVQEKLDIDRDLRLTLVGKNVVAAYWRIAQEGHFLNNVAQGGTISYDPVPREIIDLIENVAVALNINHAGFDIAIENGWPYIFEFNVLFGNQGLNQLDISIEDHILRYLESEEPRSTPPYSPIGPYHFPKTS</sequence>
<dbReference type="SUPFAM" id="SSF56059">
    <property type="entry name" value="Glutathione synthetase ATP-binding domain-like"/>
    <property type="match status" value="1"/>
</dbReference>
<dbReference type="Pfam" id="PF08443">
    <property type="entry name" value="RimK"/>
    <property type="match status" value="1"/>
</dbReference>
<dbReference type="PANTHER" id="PTHR21621:SF2">
    <property type="entry name" value="COENZYME GAMMA-F420-2:ALPHA-L-GLUTAMATE LIGASE"/>
    <property type="match status" value="1"/>
</dbReference>
<evidence type="ECO:0000256" key="1">
    <source>
        <dbReference type="PROSITE-ProRule" id="PRU00409"/>
    </source>
</evidence>
<evidence type="ECO:0000259" key="3">
    <source>
        <dbReference type="PROSITE" id="PS50975"/>
    </source>
</evidence>
<keyword evidence="5" id="KW-1185">Reference proteome</keyword>
<comment type="caution">
    <text evidence="4">The sequence shown here is derived from an EMBL/GenBank/DDBJ whole genome shotgun (WGS) entry which is preliminary data.</text>
</comment>
<keyword evidence="4" id="KW-0436">Ligase</keyword>
<dbReference type="InterPro" id="IPR011761">
    <property type="entry name" value="ATP-grasp"/>
</dbReference>
<dbReference type="InterPro" id="IPR013651">
    <property type="entry name" value="ATP-grasp_RimK-type"/>
</dbReference>
<reference evidence="5" key="1">
    <citation type="journal article" date="2019" name="Int. J. Syst. Evol. Microbiol.">
        <title>The Global Catalogue of Microorganisms (GCM) 10K type strain sequencing project: providing services to taxonomists for standard genome sequencing and annotation.</title>
        <authorList>
            <consortium name="The Broad Institute Genomics Platform"/>
            <consortium name="The Broad Institute Genome Sequencing Center for Infectious Disease"/>
            <person name="Wu L."/>
            <person name="Ma J."/>
        </authorList>
    </citation>
    <scope>NUCLEOTIDE SEQUENCE [LARGE SCALE GENOMIC DNA]</scope>
    <source>
        <strain evidence="5">CGMCC 1.16306</strain>
    </source>
</reference>
<accession>A0ABV9GK84</accession>
<evidence type="ECO:0000313" key="5">
    <source>
        <dbReference type="Proteomes" id="UP001596022"/>
    </source>
</evidence>
<dbReference type="Gene3D" id="3.30.470.20">
    <property type="entry name" value="ATP-grasp fold, B domain"/>
    <property type="match status" value="1"/>
</dbReference>
<keyword evidence="1" id="KW-0547">Nucleotide-binding</keyword>
<keyword evidence="1" id="KW-0067">ATP-binding</keyword>
<evidence type="ECO:0000256" key="2">
    <source>
        <dbReference type="SAM" id="MobiDB-lite"/>
    </source>
</evidence>
<proteinExistence type="predicted"/>
<dbReference type="RefSeq" id="WP_376844572.1">
    <property type="nucleotide sequence ID" value="NZ_JBHSFW010000001.1"/>
</dbReference>
<dbReference type="PANTHER" id="PTHR21621">
    <property type="entry name" value="RIBOSOMAL PROTEIN S6 MODIFICATION PROTEIN"/>
    <property type="match status" value="1"/>
</dbReference>
<feature type="domain" description="ATP-grasp" evidence="3">
    <location>
        <begin position="75"/>
        <end position="255"/>
    </location>
</feature>
<name>A0ABV9GK84_9BACL</name>
<protein>
    <submittedName>
        <fullName evidence="4">RimK family alpha-L-glutamate ligase</fullName>
    </submittedName>
</protein>
<evidence type="ECO:0000313" key="4">
    <source>
        <dbReference type="EMBL" id="MFC4617532.1"/>
    </source>
</evidence>
<gene>
    <name evidence="4" type="ORF">ACFO4N_02165</name>
</gene>
<dbReference type="EMBL" id="JBHSFW010000001">
    <property type="protein sequence ID" value="MFC4617532.1"/>
    <property type="molecule type" value="Genomic_DNA"/>
</dbReference>
<dbReference type="PROSITE" id="PS50975">
    <property type="entry name" value="ATP_GRASP"/>
    <property type="match status" value="1"/>
</dbReference>
<feature type="region of interest" description="Disordered" evidence="2">
    <location>
        <begin position="254"/>
        <end position="273"/>
    </location>
</feature>
<dbReference type="GO" id="GO:0016874">
    <property type="term" value="F:ligase activity"/>
    <property type="evidence" value="ECO:0007669"/>
    <property type="project" value="UniProtKB-KW"/>
</dbReference>
<organism evidence="4 5">
    <name type="scientific">Camelliibacillus cellulosilyticus</name>
    <dbReference type="NCBI Taxonomy" id="2174486"/>
    <lineage>
        <taxon>Bacteria</taxon>
        <taxon>Bacillati</taxon>
        <taxon>Bacillota</taxon>
        <taxon>Bacilli</taxon>
        <taxon>Bacillales</taxon>
        <taxon>Sporolactobacillaceae</taxon>
        <taxon>Camelliibacillus</taxon>
    </lineage>
</organism>